<sequence length="903" mass="95303">MRKLVRGYDQGNRGIGKKVAIVIIGGALLLHPISELAPASWKMLKIETAAAASSGTLKQLQQSYVTSGAQRIDYLWTTTRSGKTAQANVHVIEVDLTNKYVQLNALSGKNNTIGDRDTILNMAKTSGAVAGINGDVYVTTGEGSPMGAQITSGTLMTTPMQIKGMYAFGVTKDRQPKIDSYSFSGTVTSASGATFALSGINQSSYTPESGDSTYSHANTMYIYTSAWAGSERPKNSAALPTEVLVRNGVVEQISDGTALTMAAPKDGYILRANGTAAKFIRAEIKVGDKLKSDYSLVSQTTGSKVDPNQFEMMVSGHTILVNNGVASAFSRSITGVSGAAYLSRSAVGYSKDGTKVYLITSEQYGDSKGVNLAELQQIMVKLGVYKGMNLDGGGSTTMIERPLGQFALQSAHSTTYGTTMRSVASGIGVFTTAPKGDVKGITVGGTNVLLIGQQATFTVKGYDTYYNPVAVDGTNAKWSSSSTVGTFKGADFTATKAGSTTISVKSGSASATYKVDVVGQDQIASMTIDSAAGMLSKGATVSVPLTMTLKNGKSYKLSGDSLKWEFVGFTGKVSGDTLTVQSVNEGATTGYAIGRYDGYPTMLPLTQGGSEKALEDFENVNYGISTQLTPSATTKGSVKLTSDLAGQTSAKALQLTYDFSAGTGTKAVYAVFNGTSGKTIEGSPTAMTLDVYSDKSLNWLRAEFTDADGKSHLVDVAKQLNWSGWKTVKADLSSYGMKYPIKLKRVYVVTIAEGADERAATGTIGIDNMKLQYPGEAVSSQAKNIVMTIGSKAASIGGKATTLDVTPITLKGTTYVPIRFVSEALGANLQWDNKLNRVTVFDGSHLLEMVIGKKEIVANGKRSTTEVAPIVRNNRTLIPIRLFSEQLGLKVGFDNSTKKITIN</sequence>
<dbReference type="InterPro" id="IPR012854">
    <property type="entry name" value="Cu_amine_oxidase-like_N"/>
</dbReference>
<dbReference type="InterPro" id="IPR036582">
    <property type="entry name" value="Mao_N_sf"/>
</dbReference>
<dbReference type="Pfam" id="PF07833">
    <property type="entry name" value="Cu_amine_oxidN1"/>
    <property type="match status" value="1"/>
</dbReference>
<evidence type="ECO:0000259" key="1">
    <source>
        <dbReference type="Pfam" id="PF07833"/>
    </source>
</evidence>
<dbReference type="PANTHER" id="PTHR40446:SF2">
    <property type="entry name" value="N-ACETYLGLUCOSAMINE-1-PHOSPHODIESTER ALPHA-N-ACETYLGLUCOSAMINIDASE"/>
    <property type="match status" value="1"/>
</dbReference>
<dbReference type="EMBL" id="CP016808">
    <property type="protein sequence ID" value="ANY66954.1"/>
    <property type="molecule type" value="Genomic_DNA"/>
</dbReference>
<name>A0A1B2DGV1_9BACL</name>
<reference evidence="3" key="1">
    <citation type="submission" date="2016-08" db="EMBL/GenBank/DDBJ databases">
        <title>Complete Genome Seqeunce of Paenibacillus sp. BIHB 4019 from tea rhizoplane.</title>
        <authorList>
            <person name="Thakur R."/>
            <person name="Swarnkar M.K."/>
            <person name="Gulati A."/>
        </authorList>
    </citation>
    <scope>NUCLEOTIDE SEQUENCE [LARGE SCALE GENOMIC DNA]</scope>
    <source>
        <strain evidence="3">BIHB4019</strain>
    </source>
</reference>
<dbReference type="PANTHER" id="PTHR40446">
    <property type="entry name" value="N-ACETYLGLUCOSAMINE-1-PHOSPHODIESTER ALPHA-N-ACETYLGLUCOSAMINIDASE"/>
    <property type="match status" value="1"/>
</dbReference>
<evidence type="ECO:0000259" key="2">
    <source>
        <dbReference type="Pfam" id="PF09992"/>
    </source>
</evidence>
<dbReference type="RefSeq" id="WP_099518228.1">
    <property type="nucleotide sequence ID" value="NZ_CP016808.1"/>
</dbReference>
<evidence type="ECO:0000313" key="3">
    <source>
        <dbReference type="EMBL" id="ANY66954.1"/>
    </source>
</evidence>
<dbReference type="InterPro" id="IPR018711">
    <property type="entry name" value="NAGPA"/>
</dbReference>
<proteinExistence type="predicted"/>
<accession>A0A1B2DGV1</accession>
<dbReference type="AlphaFoldDB" id="A0A1B2DGV1"/>
<feature type="domain" description="Phosphodiester glycosidase" evidence="2">
    <location>
        <begin position="243"/>
        <end position="430"/>
    </location>
</feature>
<dbReference type="Pfam" id="PF09992">
    <property type="entry name" value="NAGPA"/>
    <property type="match status" value="1"/>
</dbReference>
<dbReference type="SUPFAM" id="SSF55383">
    <property type="entry name" value="Copper amine oxidase, domain N"/>
    <property type="match status" value="2"/>
</dbReference>
<protein>
    <submittedName>
        <fullName evidence="3">Copper amine oxidase</fullName>
    </submittedName>
</protein>
<organism evidence="3">
    <name type="scientific">Paenibacillus sp. BIHB 4019</name>
    <dbReference type="NCBI Taxonomy" id="1870819"/>
    <lineage>
        <taxon>Bacteria</taxon>
        <taxon>Bacillati</taxon>
        <taxon>Bacillota</taxon>
        <taxon>Bacilli</taxon>
        <taxon>Bacillales</taxon>
        <taxon>Paenibacillaceae</taxon>
        <taxon>Paenibacillus</taxon>
    </lineage>
</organism>
<feature type="domain" description="Copper amine oxidase-like N-terminal" evidence="1">
    <location>
        <begin position="797"/>
        <end position="902"/>
    </location>
</feature>
<dbReference type="Gene3D" id="2.60.120.430">
    <property type="entry name" value="Galactose-binding lectin"/>
    <property type="match status" value="1"/>
</dbReference>
<dbReference type="Gene3D" id="3.30.457.10">
    <property type="entry name" value="Copper amine oxidase-like, N-terminal domain"/>
    <property type="match status" value="1"/>
</dbReference>
<gene>
    <name evidence="3" type="ORF">BBD42_11090</name>
</gene>